<keyword evidence="3" id="KW-1185">Reference proteome</keyword>
<dbReference type="Pfam" id="PF13302">
    <property type="entry name" value="Acetyltransf_3"/>
    <property type="match status" value="1"/>
</dbReference>
<evidence type="ECO:0000313" key="3">
    <source>
        <dbReference type="Proteomes" id="UP000001591"/>
    </source>
</evidence>
<reference evidence="2 3" key="1">
    <citation type="journal article" date="2010" name="BMC Genomics">
        <title>Metabolic flexibility revealed in the genome of the cyst-forming alpha-1 proteobacterium Rhodospirillum centenum.</title>
        <authorList>
            <person name="Lu Y.K."/>
            <person name="Marden J."/>
            <person name="Han M."/>
            <person name="Swingley W.D."/>
            <person name="Mastrian S.D."/>
            <person name="Chowdhury S.R."/>
            <person name="Hao J."/>
            <person name="Helmy T."/>
            <person name="Kim S."/>
            <person name="Kurdoglu A.A."/>
            <person name="Matthies H.J."/>
            <person name="Rollo D."/>
            <person name="Stothard P."/>
            <person name="Blankenship R.E."/>
            <person name="Bauer C.E."/>
            <person name="Touchman J.W."/>
        </authorList>
    </citation>
    <scope>NUCLEOTIDE SEQUENCE [LARGE SCALE GENOMIC DNA]</scope>
    <source>
        <strain evidence="3">ATCC 51521 / SW</strain>
    </source>
</reference>
<dbReference type="InterPro" id="IPR016181">
    <property type="entry name" value="Acyl_CoA_acyltransferase"/>
</dbReference>
<dbReference type="GO" id="GO:0016747">
    <property type="term" value="F:acyltransferase activity, transferring groups other than amino-acyl groups"/>
    <property type="evidence" value="ECO:0007669"/>
    <property type="project" value="InterPro"/>
</dbReference>
<sequence>MDAIETDRLVLRNFRKDDAADLFAYLREPAASCFLSLKLEDLRAAEAEAEKRSGSDESIAVCLKGPGTLIGDLFTFTEEDTVSVGWNFNPAFGGAGYATEAARALFAHLFTTVGARRLYAYVEDHNIPSRRLCERLGMRQEGLFKEFISFRNDENGKPVFENTMQYAILRKEWEARRQVPAAPASGAQA</sequence>
<dbReference type="SUPFAM" id="SSF55729">
    <property type="entry name" value="Acyl-CoA N-acyltransferases (Nat)"/>
    <property type="match status" value="1"/>
</dbReference>
<protein>
    <submittedName>
        <fullName evidence="2">Acetyltransferase, GNAT family</fullName>
    </submittedName>
</protein>
<evidence type="ECO:0000313" key="2">
    <source>
        <dbReference type="EMBL" id="ACJ01314.1"/>
    </source>
</evidence>
<feature type="domain" description="N-acetyltransferase" evidence="1">
    <location>
        <begin position="9"/>
        <end position="169"/>
    </location>
</feature>
<organism evidence="2 3">
    <name type="scientific">Rhodospirillum centenum (strain ATCC 51521 / SW)</name>
    <dbReference type="NCBI Taxonomy" id="414684"/>
    <lineage>
        <taxon>Bacteria</taxon>
        <taxon>Pseudomonadati</taxon>
        <taxon>Pseudomonadota</taxon>
        <taxon>Alphaproteobacteria</taxon>
        <taxon>Rhodospirillales</taxon>
        <taxon>Rhodospirillaceae</taxon>
        <taxon>Rhodospirillum</taxon>
    </lineage>
</organism>
<dbReference type="eggNOG" id="COG1670">
    <property type="taxonomic scope" value="Bacteria"/>
</dbReference>
<dbReference type="Proteomes" id="UP000001591">
    <property type="component" value="Chromosome"/>
</dbReference>
<dbReference type="PANTHER" id="PTHR43792:SF1">
    <property type="entry name" value="N-ACETYLTRANSFERASE DOMAIN-CONTAINING PROTEIN"/>
    <property type="match status" value="1"/>
</dbReference>
<gene>
    <name evidence="2" type="ordered locus">RC1_3973</name>
</gene>
<dbReference type="InterPro" id="IPR051531">
    <property type="entry name" value="N-acetyltransferase"/>
</dbReference>
<dbReference type="PANTHER" id="PTHR43792">
    <property type="entry name" value="GNAT FAMILY, PUTATIVE (AFU_ORTHOLOGUE AFUA_3G00765)-RELATED-RELATED"/>
    <property type="match status" value="1"/>
</dbReference>
<dbReference type="InterPro" id="IPR000182">
    <property type="entry name" value="GNAT_dom"/>
</dbReference>
<evidence type="ECO:0000259" key="1">
    <source>
        <dbReference type="PROSITE" id="PS51186"/>
    </source>
</evidence>
<dbReference type="EMBL" id="CP000613">
    <property type="protein sequence ID" value="ACJ01314.1"/>
    <property type="molecule type" value="Genomic_DNA"/>
</dbReference>
<dbReference type="AlphaFoldDB" id="B6IYE0"/>
<dbReference type="STRING" id="414684.RC1_3973"/>
<dbReference type="OrthoDB" id="6293260at2"/>
<dbReference type="KEGG" id="rce:RC1_3973"/>
<dbReference type="HOGENOM" id="CLU_013985_3_6_5"/>
<proteinExistence type="predicted"/>
<accession>B6IYE0</accession>
<name>B6IYE0_RHOCS</name>
<dbReference type="RefSeq" id="WP_012569087.1">
    <property type="nucleotide sequence ID" value="NC_011420.2"/>
</dbReference>
<dbReference type="Gene3D" id="3.40.630.30">
    <property type="match status" value="1"/>
</dbReference>
<dbReference type="PROSITE" id="PS51186">
    <property type="entry name" value="GNAT"/>
    <property type="match status" value="1"/>
</dbReference>